<dbReference type="PANTHER" id="PTHR11311:SF15">
    <property type="entry name" value="SPONDIN-2"/>
    <property type="match status" value="1"/>
</dbReference>
<evidence type="ECO:0000259" key="2">
    <source>
        <dbReference type="PROSITE" id="PS51020"/>
    </source>
</evidence>
<dbReference type="Pfam" id="PF06468">
    <property type="entry name" value="Spond_N"/>
    <property type="match status" value="1"/>
</dbReference>
<dbReference type="PROSITE" id="PS51020">
    <property type="entry name" value="SPONDIN"/>
    <property type="match status" value="1"/>
</dbReference>
<dbReference type="AlphaFoldDB" id="A0A9W9ZDM0"/>
<dbReference type="InterPro" id="IPR051418">
    <property type="entry name" value="Spondin/Thrombospondin_T1"/>
</dbReference>
<dbReference type="NCBIfam" id="NF038123">
    <property type="entry name" value="NF038123_dom"/>
    <property type="match status" value="1"/>
</dbReference>
<dbReference type="PANTHER" id="PTHR11311">
    <property type="entry name" value="SPONDIN"/>
    <property type="match status" value="1"/>
</dbReference>
<comment type="caution">
    <text evidence="3">The sequence shown here is derived from an EMBL/GenBank/DDBJ whole genome shotgun (WGS) entry which is preliminary data.</text>
</comment>
<sequence length="236" mass="24983">MPHYSEIVGATHNASYVMWRAGEKASPGVESVAETGQTTTLENEISVKINVEGLAWKLIDPSGNIGPEEVKRDIQVQVTANFSMVSLITMLAPSPDWFIGIDSLDLCDNGRWRESWNVTASPPWDSGTEDGLAFTTNNAATNPPVNIFQITSDMDGAFKNVGTPIKSLGHWLFKGIGLPVVPQASPSPSTGMTATSGPLTTTSIPASAKPKDGSARKASISLLVFATAALIPALLF</sequence>
<dbReference type="GO" id="GO:0007155">
    <property type="term" value="P:cell adhesion"/>
    <property type="evidence" value="ECO:0007669"/>
    <property type="project" value="TreeGrafter"/>
</dbReference>
<proteinExistence type="predicted"/>
<feature type="domain" description="Spondin" evidence="2">
    <location>
        <begin position="1"/>
        <end position="164"/>
    </location>
</feature>
<protein>
    <recommendedName>
        <fullName evidence="2">Spondin domain-containing protein</fullName>
    </recommendedName>
</protein>
<feature type="compositionally biased region" description="Polar residues" evidence="1">
    <location>
        <begin position="184"/>
        <end position="205"/>
    </location>
</feature>
<keyword evidence="4" id="KW-1185">Reference proteome</keyword>
<evidence type="ECO:0000313" key="3">
    <source>
        <dbReference type="EMBL" id="KAJ7379771.1"/>
    </source>
</evidence>
<dbReference type="InterPro" id="IPR038678">
    <property type="entry name" value="Spondin_N_sf"/>
</dbReference>
<accession>A0A9W9ZDM0</accession>
<dbReference type="InterPro" id="IPR009465">
    <property type="entry name" value="Spondin_N"/>
</dbReference>
<evidence type="ECO:0000313" key="4">
    <source>
        <dbReference type="Proteomes" id="UP001163046"/>
    </source>
</evidence>
<organism evidence="3 4">
    <name type="scientific">Desmophyllum pertusum</name>
    <dbReference type="NCBI Taxonomy" id="174260"/>
    <lineage>
        <taxon>Eukaryota</taxon>
        <taxon>Metazoa</taxon>
        <taxon>Cnidaria</taxon>
        <taxon>Anthozoa</taxon>
        <taxon>Hexacorallia</taxon>
        <taxon>Scleractinia</taxon>
        <taxon>Caryophylliina</taxon>
        <taxon>Caryophylliidae</taxon>
        <taxon>Desmophyllum</taxon>
    </lineage>
</organism>
<dbReference type="EMBL" id="MU826355">
    <property type="protein sequence ID" value="KAJ7379771.1"/>
    <property type="molecule type" value="Genomic_DNA"/>
</dbReference>
<reference evidence="3" key="1">
    <citation type="submission" date="2023-01" db="EMBL/GenBank/DDBJ databases">
        <title>Genome assembly of the deep-sea coral Lophelia pertusa.</title>
        <authorList>
            <person name="Herrera S."/>
            <person name="Cordes E."/>
        </authorList>
    </citation>
    <scope>NUCLEOTIDE SEQUENCE</scope>
    <source>
        <strain evidence="3">USNM1676648</strain>
        <tissue evidence="3">Polyp</tissue>
    </source>
</reference>
<feature type="region of interest" description="Disordered" evidence="1">
    <location>
        <begin position="184"/>
        <end position="213"/>
    </location>
</feature>
<dbReference type="OrthoDB" id="6090599at2759"/>
<dbReference type="GO" id="GO:0031012">
    <property type="term" value="C:extracellular matrix"/>
    <property type="evidence" value="ECO:0007669"/>
    <property type="project" value="TreeGrafter"/>
</dbReference>
<dbReference type="Proteomes" id="UP001163046">
    <property type="component" value="Unassembled WGS sequence"/>
</dbReference>
<dbReference type="Gene3D" id="2.60.40.2130">
    <property type="entry name" value="F-spondin domain"/>
    <property type="match status" value="1"/>
</dbReference>
<gene>
    <name evidence="3" type="ORF">OS493_012517</name>
</gene>
<evidence type="ECO:0000256" key="1">
    <source>
        <dbReference type="SAM" id="MobiDB-lite"/>
    </source>
</evidence>
<name>A0A9W9ZDM0_9CNID</name>